<dbReference type="RefSeq" id="WP_009335288.1">
    <property type="nucleotide sequence ID" value="NZ_CP062790.1"/>
</dbReference>
<feature type="transmembrane region" description="Helical" evidence="1">
    <location>
        <begin position="80"/>
        <end position="97"/>
    </location>
</feature>
<keyword evidence="1" id="KW-0472">Membrane</keyword>
<sequence length="168" mass="20017">MNGIRYYDHNFNANEWFIVISLIVGTLVVLKLPKRFTNKTTCVYLLCGVFTGFFFDHILSVLPVSYYDINDNSSFQLMDFLSHVMYAPFSYLFFYIYDFFNIKPNLSLLFILGWAFISVGIELFSEYIGIFHYQNGYNSYYSFVIYLVVQSLWVRFYRIIKAYGEKQF</sequence>
<dbReference type="Proteomes" id="UP000180194">
    <property type="component" value="Unassembled WGS sequence"/>
</dbReference>
<organism evidence="2 3">
    <name type="scientific">Cytobacillus oceanisediminis</name>
    <dbReference type="NCBI Taxonomy" id="665099"/>
    <lineage>
        <taxon>Bacteria</taxon>
        <taxon>Bacillati</taxon>
        <taxon>Bacillota</taxon>
        <taxon>Bacilli</taxon>
        <taxon>Bacillales</taxon>
        <taxon>Bacillaceae</taxon>
        <taxon>Cytobacillus</taxon>
    </lineage>
</organism>
<feature type="transmembrane region" description="Helical" evidence="1">
    <location>
        <begin position="139"/>
        <end position="157"/>
    </location>
</feature>
<reference evidence="2 3" key="1">
    <citation type="submission" date="2016-07" db="EMBL/GenBank/DDBJ databases">
        <title>Bacillus oceanisediminis whole genome.</title>
        <authorList>
            <person name="Pal Y."/>
            <person name="Verma A."/>
            <person name="Mual P."/>
            <person name="Srinivasan K."/>
        </authorList>
    </citation>
    <scope>NUCLEOTIDE SEQUENCE [LARGE SCALE GENOMIC DNA]</scope>
    <source>
        <strain evidence="2 3">Bhandara28</strain>
    </source>
</reference>
<keyword evidence="3" id="KW-1185">Reference proteome</keyword>
<name>A0ABX3CRT7_9BACI</name>
<comment type="caution">
    <text evidence="2">The sequence shown here is derived from an EMBL/GenBank/DDBJ whole genome shotgun (WGS) entry which is preliminary data.</text>
</comment>
<feature type="transmembrane region" description="Helical" evidence="1">
    <location>
        <begin position="42"/>
        <end position="60"/>
    </location>
</feature>
<evidence type="ECO:0000256" key="1">
    <source>
        <dbReference type="SAM" id="Phobius"/>
    </source>
</evidence>
<keyword evidence="1" id="KW-1133">Transmembrane helix</keyword>
<protein>
    <submittedName>
        <fullName evidence="2">Uncharacterized protein</fullName>
    </submittedName>
</protein>
<evidence type="ECO:0000313" key="3">
    <source>
        <dbReference type="Proteomes" id="UP000180194"/>
    </source>
</evidence>
<evidence type="ECO:0000313" key="2">
    <source>
        <dbReference type="EMBL" id="OHX48167.1"/>
    </source>
</evidence>
<dbReference type="EMBL" id="MBRJ01000022">
    <property type="protein sequence ID" value="OHX48167.1"/>
    <property type="molecule type" value="Genomic_DNA"/>
</dbReference>
<proteinExistence type="predicted"/>
<accession>A0ABX3CRT7</accession>
<feature type="transmembrane region" description="Helical" evidence="1">
    <location>
        <begin position="109"/>
        <end position="133"/>
    </location>
</feature>
<feature type="transmembrane region" description="Helical" evidence="1">
    <location>
        <begin position="13"/>
        <end position="30"/>
    </location>
</feature>
<gene>
    <name evidence="2" type="ORF">BBV17_18885</name>
</gene>
<keyword evidence="1" id="KW-0812">Transmembrane</keyword>